<sequence>MARRTVTTAATFAATAALLLTACGGGDDSSSDDIKGADKGSSSPSASASAPSEVNRPKITIPSSFQLTFENWTSSNPDEQAVLNDGKEQLRAGYAAIIANDPDGGDALAFYDTEAGLSQDRKWIKSYTDKNLNVIGELPVFDPKAELFAKNTKAQLSYCTDESKAATKRREGGKVVGNPQGTDPKVFYTVTMQKSRQGVWQAVSTASKRGGCS</sequence>
<evidence type="ECO:0008006" key="5">
    <source>
        <dbReference type="Google" id="ProtNLM"/>
    </source>
</evidence>
<evidence type="ECO:0000313" key="4">
    <source>
        <dbReference type="Proteomes" id="UP000305906"/>
    </source>
</evidence>
<protein>
    <recommendedName>
        <fullName evidence="5">Lipoprotein</fullName>
    </recommendedName>
</protein>
<dbReference type="Proteomes" id="UP000305906">
    <property type="component" value="Unassembled WGS sequence"/>
</dbReference>
<comment type="caution">
    <text evidence="3">The sequence shown here is derived from an EMBL/GenBank/DDBJ whole genome shotgun (WGS) entry which is preliminary data.</text>
</comment>
<dbReference type="RefSeq" id="WP_138048882.1">
    <property type="nucleotide sequence ID" value="NZ_VBZC01000047.1"/>
</dbReference>
<keyword evidence="2" id="KW-0732">Signal</keyword>
<keyword evidence="4" id="KW-1185">Reference proteome</keyword>
<name>A0A5R9FDU3_9ACTN</name>
<accession>A0A5R9FDU3</accession>
<dbReference type="AlphaFoldDB" id="A0A5R9FDU3"/>
<reference evidence="3 4" key="1">
    <citation type="submission" date="2019-05" db="EMBL/GenBank/DDBJ databases">
        <title>Streptomyces sp. NEAU-C151, a novel actinomycete isolated from soil.</title>
        <authorList>
            <person name="Han L."/>
            <person name="Jiang H."/>
        </authorList>
    </citation>
    <scope>NUCLEOTIDE SEQUENCE [LARGE SCALE GENOMIC DNA]</scope>
    <source>
        <strain evidence="3 4">NEAU-C151</strain>
    </source>
</reference>
<feature type="signal peptide" evidence="2">
    <location>
        <begin position="1"/>
        <end position="22"/>
    </location>
</feature>
<feature type="region of interest" description="Disordered" evidence="1">
    <location>
        <begin position="25"/>
        <end position="57"/>
    </location>
</feature>
<feature type="chain" id="PRO_5038841786" description="Lipoprotein" evidence="2">
    <location>
        <begin position="23"/>
        <end position="213"/>
    </location>
</feature>
<gene>
    <name evidence="3" type="ORF">FE633_33185</name>
</gene>
<evidence type="ECO:0000313" key="3">
    <source>
        <dbReference type="EMBL" id="TLS41942.1"/>
    </source>
</evidence>
<feature type="compositionally biased region" description="Low complexity" evidence="1">
    <location>
        <begin position="39"/>
        <end position="52"/>
    </location>
</feature>
<dbReference type="PROSITE" id="PS51257">
    <property type="entry name" value="PROKAR_LIPOPROTEIN"/>
    <property type="match status" value="1"/>
</dbReference>
<proteinExistence type="predicted"/>
<evidence type="ECO:0000256" key="2">
    <source>
        <dbReference type="SAM" id="SignalP"/>
    </source>
</evidence>
<evidence type="ECO:0000256" key="1">
    <source>
        <dbReference type="SAM" id="MobiDB-lite"/>
    </source>
</evidence>
<dbReference type="EMBL" id="VBZC01000047">
    <property type="protein sequence ID" value="TLS41942.1"/>
    <property type="molecule type" value="Genomic_DNA"/>
</dbReference>
<organism evidence="3 4">
    <name type="scientific">Streptomyces montanus</name>
    <dbReference type="NCBI Taxonomy" id="2580423"/>
    <lineage>
        <taxon>Bacteria</taxon>
        <taxon>Bacillati</taxon>
        <taxon>Actinomycetota</taxon>
        <taxon>Actinomycetes</taxon>
        <taxon>Kitasatosporales</taxon>
        <taxon>Streptomycetaceae</taxon>
        <taxon>Streptomyces</taxon>
    </lineage>
</organism>